<dbReference type="GO" id="GO:0046165">
    <property type="term" value="P:alcohol biosynthetic process"/>
    <property type="evidence" value="ECO:0007669"/>
    <property type="project" value="UniProtKB-ARBA"/>
</dbReference>
<dbReference type="Proteomes" id="UP000326757">
    <property type="component" value="Unassembled WGS sequence"/>
</dbReference>
<dbReference type="AlphaFoldDB" id="A0A5N6KHS1"/>
<dbReference type="GO" id="GO:0004659">
    <property type="term" value="F:prenyltransferase activity"/>
    <property type="evidence" value="ECO:0007669"/>
    <property type="project" value="InterPro"/>
</dbReference>
<evidence type="ECO:0000313" key="5">
    <source>
        <dbReference type="Proteomes" id="UP000326757"/>
    </source>
</evidence>
<name>A0A5N6KHS1_MONLA</name>
<keyword evidence="1" id="KW-0808">Transferase</keyword>
<keyword evidence="5" id="KW-1185">Reference proteome</keyword>
<dbReference type="PANTHER" id="PTHR12001:SF44">
    <property type="entry name" value="GERANYLGERANYL PYROPHOSPHATE SYNTHASE"/>
    <property type="match status" value="1"/>
</dbReference>
<dbReference type="InterPro" id="IPR000092">
    <property type="entry name" value="Polyprenyl_synt"/>
</dbReference>
<dbReference type="EMBL" id="VIGI01000002">
    <property type="protein sequence ID" value="KAB8303333.1"/>
    <property type="molecule type" value="Genomic_DNA"/>
</dbReference>
<dbReference type="GO" id="GO:0046872">
    <property type="term" value="F:metal ion binding"/>
    <property type="evidence" value="ECO:0007669"/>
    <property type="project" value="UniProtKB-KW"/>
</dbReference>
<evidence type="ECO:0000256" key="1">
    <source>
        <dbReference type="ARBA" id="ARBA00022679"/>
    </source>
</evidence>
<dbReference type="GO" id="GO:0008299">
    <property type="term" value="P:isoprenoid biosynthetic process"/>
    <property type="evidence" value="ECO:0007669"/>
    <property type="project" value="InterPro"/>
</dbReference>
<evidence type="ECO:0000256" key="3">
    <source>
        <dbReference type="ARBA" id="ARBA00022842"/>
    </source>
</evidence>
<evidence type="ECO:0000256" key="2">
    <source>
        <dbReference type="ARBA" id="ARBA00022723"/>
    </source>
</evidence>
<dbReference type="OrthoDB" id="6921389at2759"/>
<protein>
    <recommendedName>
        <fullName evidence="6">Geranyltranstransferase</fullName>
    </recommendedName>
</protein>
<evidence type="ECO:0008006" key="6">
    <source>
        <dbReference type="Google" id="ProtNLM"/>
    </source>
</evidence>
<accession>A0A5N6KHS1</accession>
<proteinExistence type="predicted"/>
<sequence>MEFKRSIQHPDEIFETDPDFPYTFRPRMSNTAHLTANACWKCRDDLTEAGWKGSLPVACLNDISGHFVAAIFPEGLADKFGPLSYLSEYAFIHDERVDEACSAEEFEKAHQTMWTFIGKSESDASNSMIKSIQARMVLDLYKGDPDVADRIMRYYQGFLGVKSPERDTTLFKTFNDYLAWRFVDGGVWLYREMMRYTLDFDLSHDEEAPLEHIINTLMSATVLLNDYYSWNKEYDHYMRTGGTMPLVNAVGVLKHLHGIDDNIKALELLRDQILGYEMQYCKLRDGYLRVEDPGANVRRFFGFLELGTAGTRFWHATSKRYNKSAPDPIRKLSHPVSHFGDTNSNGDKMTKTGLGNSAVDYEIPDEIPATKKKGRISNLQNTFDPFSFSQSGDDKIVLEPYKYTSSLPASNSRDSLLDALNCWYFVPNNSMAIIRHIIGIIHNTSLILDDIEDGSPVRRGFPSAHIVFGASQAINSATYQYVRCLQFVMALSKESIDCFTHTLSQLHIGQSQDLHWTFHCQAPSLDEYFKQTEYKTGGLFRMAAGMMRAEATKNYGLDTDKLMKTLGKYYQLRDDYNDLVPSTNGTKKNLDIAYNDLDQGSFTFPIIHALEKAVEEGDAELISILRSRKWNQGIISPETKKLAVKKIEDMGSFTYAKGVLYELHAEMERELGMLEKMAGMGENWILRLMLYRLKVI</sequence>
<reference evidence="4 5" key="1">
    <citation type="submission" date="2019-06" db="EMBL/GenBank/DDBJ databases">
        <title>Genome Sequence of the Brown Rot Fungal Pathogen Monilinia laxa.</title>
        <authorList>
            <person name="De Miccolis Angelini R.M."/>
            <person name="Landi L."/>
            <person name="Abate D."/>
            <person name="Pollastro S."/>
            <person name="Romanazzi G."/>
            <person name="Faretra F."/>
        </authorList>
    </citation>
    <scope>NUCLEOTIDE SEQUENCE [LARGE SCALE GENOMIC DNA]</scope>
    <source>
        <strain evidence="4 5">Mlax316</strain>
    </source>
</reference>
<gene>
    <name evidence="4" type="ORF">EYC80_004766</name>
</gene>
<dbReference type="SUPFAM" id="SSF48576">
    <property type="entry name" value="Terpenoid synthases"/>
    <property type="match status" value="2"/>
</dbReference>
<dbReference type="Gene3D" id="1.10.600.10">
    <property type="entry name" value="Farnesyl Diphosphate Synthase"/>
    <property type="match status" value="2"/>
</dbReference>
<organism evidence="4 5">
    <name type="scientific">Monilinia laxa</name>
    <name type="common">Brown rot fungus</name>
    <name type="synonym">Sclerotinia laxa</name>
    <dbReference type="NCBI Taxonomy" id="61186"/>
    <lineage>
        <taxon>Eukaryota</taxon>
        <taxon>Fungi</taxon>
        <taxon>Dikarya</taxon>
        <taxon>Ascomycota</taxon>
        <taxon>Pezizomycotina</taxon>
        <taxon>Leotiomycetes</taxon>
        <taxon>Helotiales</taxon>
        <taxon>Sclerotiniaceae</taxon>
        <taxon>Monilinia</taxon>
    </lineage>
</organism>
<keyword evidence="3" id="KW-0460">Magnesium</keyword>
<dbReference type="PANTHER" id="PTHR12001">
    <property type="entry name" value="GERANYLGERANYL PYROPHOSPHATE SYNTHASE"/>
    <property type="match status" value="1"/>
</dbReference>
<keyword evidence="2" id="KW-0479">Metal-binding</keyword>
<dbReference type="Pfam" id="PF19086">
    <property type="entry name" value="Terpene_syn_C_2"/>
    <property type="match status" value="1"/>
</dbReference>
<dbReference type="InterPro" id="IPR008949">
    <property type="entry name" value="Isoprenoid_synthase_dom_sf"/>
</dbReference>
<comment type="caution">
    <text evidence="4">The sequence shown here is derived from an EMBL/GenBank/DDBJ whole genome shotgun (WGS) entry which is preliminary data.</text>
</comment>
<dbReference type="GO" id="GO:0043386">
    <property type="term" value="P:mycotoxin biosynthetic process"/>
    <property type="evidence" value="ECO:0007669"/>
    <property type="project" value="UniProtKB-ARBA"/>
</dbReference>
<dbReference type="InterPro" id="IPR033749">
    <property type="entry name" value="Polyprenyl_synt_CS"/>
</dbReference>
<dbReference type="Pfam" id="PF00348">
    <property type="entry name" value="polyprenyl_synt"/>
    <property type="match status" value="1"/>
</dbReference>
<dbReference type="PROSITE" id="PS00723">
    <property type="entry name" value="POLYPRENYL_SYNTHASE_1"/>
    <property type="match status" value="1"/>
</dbReference>
<evidence type="ECO:0000313" key="4">
    <source>
        <dbReference type="EMBL" id="KAB8303333.1"/>
    </source>
</evidence>